<gene>
    <name evidence="12" type="ORF">BCR43DRAFT_420548</name>
</gene>
<dbReference type="PANTHER" id="PTHR23071:SF1">
    <property type="entry name" value="GPI ETHANOLAMINE PHOSPHATE TRANSFERASE 3"/>
    <property type="match status" value="1"/>
</dbReference>
<dbReference type="OMA" id="CESIWAQ"/>
<dbReference type="FunCoup" id="A0A1X2HB77">
    <property type="interactions" value="181"/>
</dbReference>
<evidence type="ECO:0000256" key="6">
    <source>
        <dbReference type="ARBA" id="ARBA00022692"/>
    </source>
</evidence>
<dbReference type="GO" id="GO:0006506">
    <property type="term" value="P:GPI anchor biosynthetic process"/>
    <property type="evidence" value="ECO:0007669"/>
    <property type="project" value="UniProtKB-UniPathway"/>
</dbReference>
<dbReference type="CDD" id="cd16023">
    <property type="entry name" value="GPI_EPT_3"/>
    <property type="match status" value="1"/>
</dbReference>
<feature type="transmembrane region" description="Helical" evidence="11">
    <location>
        <begin position="380"/>
        <end position="401"/>
    </location>
</feature>
<dbReference type="InParanoid" id="A0A1X2HB77"/>
<proteinExistence type="inferred from homology"/>
<keyword evidence="7" id="KW-0256">Endoplasmic reticulum</keyword>
<evidence type="ECO:0000256" key="2">
    <source>
        <dbReference type="ARBA" id="ARBA00004687"/>
    </source>
</evidence>
<feature type="transmembrane region" description="Helical" evidence="11">
    <location>
        <begin position="352"/>
        <end position="371"/>
    </location>
</feature>
<accession>A0A1X2HB77</accession>
<dbReference type="Gene3D" id="3.40.720.10">
    <property type="entry name" value="Alkaline Phosphatase, subunit A"/>
    <property type="match status" value="1"/>
</dbReference>
<dbReference type="GO" id="GO:0051377">
    <property type="term" value="F:mannose-ethanolamine phosphotransferase activity"/>
    <property type="evidence" value="ECO:0007669"/>
    <property type="project" value="InterPro"/>
</dbReference>
<protein>
    <submittedName>
        <fullName evidence="12">Alkaline-phosphatase-like protein</fullName>
    </submittedName>
</protein>
<evidence type="ECO:0000313" key="13">
    <source>
        <dbReference type="Proteomes" id="UP000242180"/>
    </source>
</evidence>
<dbReference type="InterPro" id="IPR017850">
    <property type="entry name" value="Alkaline_phosphatase_core_sf"/>
</dbReference>
<feature type="non-terminal residue" evidence="12">
    <location>
        <position position="455"/>
    </location>
</feature>
<keyword evidence="13" id="KW-1185">Reference proteome</keyword>
<dbReference type="PANTHER" id="PTHR23071">
    <property type="entry name" value="PHOSPHATIDYLINOSITOL GLYCAN"/>
    <property type="match status" value="1"/>
</dbReference>
<dbReference type="Pfam" id="PF01663">
    <property type="entry name" value="Phosphodiest"/>
    <property type="match status" value="1"/>
</dbReference>
<keyword evidence="6 11" id="KW-0812">Transmembrane</keyword>
<comment type="similarity">
    <text evidence="3">Belongs to the PIGG/PIGN/PIGO family. PIGO subfamily.</text>
</comment>
<dbReference type="STRING" id="13706.A0A1X2HB77"/>
<feature type="transmembrane region" description="Helical" evidence="11">
    <location>
        <begin position="407"/>
        <end position="434"/>
    </location>
</feature>
<reference evidence="12 13" key="1">
    <citation type="submission" date="2016-07" db="EMBL/GenBank/DDBJ databases">
        <title>Pervasive Adenine N6-methylation of Active Genes in Fungi.</title>
        <authorList>
            <consortium name="DOE Joint Genome Institute"/>
            <person name="Mondo S.J."/>
            <person name="Dannebaum R.O."/>
            <person name="Kuo R.C."/>
            <person name="Labutti K."/>
            <person name="Haridas S."/>
            <person name="Kuo A."/>
            <person name="Salamov A."/>
            <person name="Ahrendt S.R."/>
            <person name="Lipzen A."/>
            <person name="Sullivan W."/>
            <person name="Andreopoulos W.B."/>
            <person name="Clum A."/>
            <person name="Lindquist E."/>
            <person name="Daum C."/>
            <person name="Ramamoorthy G.K."/>
            <person name="Gryganskyi A."/>
            <person name="Culley D."/>
            <person name="Magnuson J.K."/>
            <person name="James T.Y."/>
            <person name="O'Malley M.A."/>
            <person name="Stajich J.E."/>
            <person name="Spatafora J.W."/>
            <person name="Visel A."/>
            <person name="Grigoriev I.V."/>
        </authorList>
    </citation>
    <scope>NUCLEOTIDE SEQUENCE [LARGE SCALE GENOMIC DNA]</scope>
    <source>
        <strain evidence="12 13">NRRL 2496</strain>
    </source>
</reference>
<dbReference type="UniPathway" id="UPA00196"/>
<dbReference type="SUPFAM" id="SSF53649">
    <property type="entry name" value="Alkaline phosphatase-like"/>
    <property type="match status" value="1"/>
</dbReference>
<dbReference type="GO" id="GO:0005789">
    <property type="term" value="C:endoplasmic reticulum membrane"/>
    <property type="evidence" value="ECO:0007669"/>
    <property type="project" value="UniProtKB-SubCell"/>
</dbReference>
<evidence type="ECO:0000256" key="8">
    <source>
        <dbReference type="ARBA" id="ARBA00022989"/>
    </source>
</evidence>
<evidence type="ECO:0000256" key="3">
    <source>
        <dbReference type="ARBA" id="ARBA00008695"/>
    </source>
</evidence>
<keyword evidence="9 11" id="KW-0472">Membrane</keyword>
<evidence type="ECO:0000256" key="5">
    <source>
        <dbReference type="ARBA" id="ARBA00022679"/>
    </source>
</evidence>
<comment type="subcellular location">
    <subcellularLocation>
        <location evidence="1">Endoplasmic reticulum membrane</location>
        <topology evidence="1">Multi-pass membrane protein</topology>
    </subcellularLocation>
</comment>
<organism evidence="12 13">
    <name type="scientific">Syncephalastrum racemosum</name>
    <name type="common">Filamentous fungus</name>
    <dbReference type="NCBI Taxonomy" id="13706"/>
    <lineage>
        <taxon>Eukaryota</taxon>
        <taxon>Fungi</taxon>
        <taxon>Fungi incertae sedis</taxon>
        <taxon>Mucoromycota</taxon>
        <taxon>Mucoromycotina</taxon>
        <taxon>Mucoromycetes</taxon>
        <taxon>Mucorales</taxon>
        <taxon>Syncephalastraceae</taxon>
        <taxon>Syncephalastrum</taxon>
    </lineage>
</organism>
<keyword evidence="5" id="KW-0808">Transferase</keyword>
<sequence>MQRVKGLMTGSLPTFIDAGSNFASSAVGEDHLVYHFNRAFHVTLLGDDTWVHLFPDSIDTAYASDSFKMFDLHTVDNRILDKLWTEVAQPRKQVLLAHFLGVDHCGHTYGPDHPNMADKLAQMNTVIERLVDQFIDDSTLLVVMGDHGMSVEGDHGGESVEELMSTLFLYSKRPLTSTDTSLRDLYHRIHAARQRVLGYDVRDISDRLQYDASRYPIVSQIHLVPSLAYLMGVPIPFGNLGAILPDVLNPPVTQQQSDPLLTLQHMVLQYRKNAVQVHTYLTRYAAYDAAFAPHALQDKLAYLWAAEAALLRPGAAQDRALLEQAVLDYDAFLIHTLQYCEAIWAQFDVTSMVLGIAVLACGVLISLWFLFSSSITYDTLWLVAGLLVQALTLGSNSFVVWEDQGTRFVAATLCVVWLVQDHAWILPLAVLAWIRLTGSTGLCREEQFPYCDAIQ</sequence>
<evidence type="ECO:0000256" key="11">
    <source>
        <dbReference type="SAM" id="Phobius"/>
    </source>
</evidence>
<evidence type="ECO:0000256" key="7">
    <source>
        <dbReference type="ARBA" id="ARBA00022824"/>
    </source>
</evidence>
<dbReference type="InterPro" id="IPR002591">
    <property type="entry name" value="Phosphodiest/P_Trfase"/>
</dbReference>
<comment type="caution">
    <text evidence="12">The sequence shown here is derived from an EMBL/GenBank/DDBJ whole genome shotgun (WGS) entry which is preliminary data.</text>
</comment>
<keyword evidence="10" id="KW-0325">Glycoprotein</keyword>
<dbReference type="EMBL" id="MCGN01000006">
    <property type="protein sequence ID" value="ORY95890.1"/>
    <property type="molecule type" value="Genomic_DNA"/>
</dbReference>
<keyword evidence="4" id="KW-0337">GPI-anchor biosynthesis</keyword>
<name>A0A1X2HB77_SYNRA</name>
<evidence type="ECO:0000256" key="9">
    <source>
        <dbReference type="ARBA" id="ARBA00023136"/>
    </source>
</evidence>
<keyword evidence="8 11" id="KW-1133">Transmembrane helix</keyword>
<evidence type="ECO:0000313" key="12">
    <source>
        <dbReference type="EMBL" id="ORY95890.1"/>
    </source>
</evidence>
<dbReference type="AlphaFoldDB" id="A0A1X2HB77"/>
<dbReference type="InterPro" id="IPR037675">
    <property type="entry name" value="PIG-O_N"/>
</dbReference>
<dbReference type="OrthoDB" id="272139at2759"/>
<comment type="pathway">
    <text evidence="2">Glycolipid biosynthesis; glycosylphosphatidylinositol-anchor biosynthesis.</text>
</comment>
<dbReference type="InterPro" id="IPR039524">
    <property type="entry name" value="PIGO/GPI13"/>
</dbReference>
<evidence type="ECO:0000256" key="1">
    <source>
        <dbReference type="ARBA" id="ARBA00004477"/>
    </source>
</evidence>
<dbReference type="Proteomes" id="UP000242180">
    <property type="component" value="Unassembled WGS sequence"/>
</dbReference>
<evidence type="ECO:0000256" key="10">
    <source>
        <dbReference type="ARBA" id="ARBA00023180"/>
    </source>
</evidence>
<evidence type="ECO:0000256" key="4">
    <source>
        <dbReference type="ARBA" id="ARBA00022502"/>
    </source>
</evidence>